<dbReference type="Gene3D" id="1.20.1740.10">
    <property type="entry name" value="Amino acid/polyamine transporter I"/>
    <property type="match status" value="1"/>
</dbReference>
<feature type="transmembrane region" description="Helical" evidence="5">
    <location>
        <begin position="342"/>
        <end position="360"/>
    </location>
</feature>
<feature type="transmembrane region" description="Helical" evidence="5">
    <location>
        <begin position="53"/>
        <end position="73"/>
    </location>
</feature>
<feature type="transmembrane region" description="Helical" evidence="5">
    <location>
        <begin position="98"/>
        <end position="121"/>
    </location>
</feature>
<evidence type="ECO:0000259" key="6">
    <source>
        <dbReference type="Pfam" id="PF00324"/>
    </source>
</evidence>
<feature type="transmembrane region" description="Helical" evidence="5">
    <location>
        <begin position="242"/>
        <end position="265"/>
    </location>
</feature>
<feature type="transmembrane region" description="Helical" evidence="5">
    <location>
        <begin position="428"/>
        <end position="448"/>
    </location>
</feature>
<sequence length="457" mass="49973">MNENVNQVSDNLGEEVGLKRVLKLRYLIFFGLSYLVPTSVFNNYGIVTELTKGMMTFAYIITTAVVILTAYSYGKMARAYPVAGSVYTYVQKTMNPHLGFIVGWAMVLDYLLCPMISYLYFGLYMNKFFPSVSVAWWIVICIIVVSAINIIGIEFAAKVDFVITILTTGFVLLFIILCAKFVMGGGGEGTLIHMKSVLDTDLASVNALARGAAILIVGFMGFDAITLVAEESVNPDKDIPKALILTCLIAGLLFIVTSYISQLAWPAAWSSMENPDTGAFELLGRIKANFMPALFLDVDCFANVVCAVASQAAVARMLYAMGRDGMLPKKVFGYVSPRFRTPVLNIIISALIGLTAVFYADNLIGAASLISFGALIGFTFVNASVIAQFYIKEHNRSGSGIIKYMLLPLIAMVISVILWFNLSASAKMLGLSWVAIGFIYLAISTNFFRKLPPELKM</sequence>
<keyword evidence="4 5" id="KW-0472">Membrane</keyword>
<dbReference type="Proteomes" id="UP000463883">
    <property type="component" value="Chromosome"/>
</dbReference>
<dbReference type="InterPro" id="IPR004841">
    <property type="entry name" value="AA-permease/SLC12A_dom"/>
</dbReference>
<dbReference type="KEGG" id="amic:Ami3637_00200"/>
<organism evidence="7 8">
    <name type="scientific">Aminipila terrae</name>
    <dbReference type="NCBI Taxonomy" id="2697030"/>
    <lineage>
        <taxon>Bacteria</taxon>
        <taxon>Bacillati</taxon>
        <taxon>Bacillota</taxon>
        <taxon>Clostridia</taxon>
        <taxon>Peptostreptococcales</taxon>
        <taxon>Anaerovoracaceae</taxon>
        <taxon>Aminipila</taxon>
    </lineage>
</organism>
<dbReference type="AlphaFoldDB" id="A0A6P1MAX6"/>
<comment type="subcellular location">
    <subcellularLocation>
        <location evidence="1">Membrane</location>
        <topology evidence="1">Multi-pass membrane protein</topology>
    </subcellularLocation>
</comment>
<proteinExistence type="predicted"/>
<dbReference type="InterPro" id="IPR050367">
    <property type="entry name" value="APC_superfamily"/>
</dbReference>
<dbReference type="Pfam" id="PF00324">
    <property type="entry name" value="AA_permease"/>
    <property type="match status" value="1"/>
</dbReference>
<reference evidence="7 8" key="1">
    <citation type="submission" date="2020-01" db="EMBL/GenBank/DDBJ databases">
        <title>Genomic analysis of Aminipila sp. CBA3637.</title>
        <authorList>
            <person name="Kim Y.B."/>
            <person name="Roh S.W."/>
        </authorList>
    </citation>
    <scope>NUCLEOTIDE SEQUENCE [LARGE SCALE GENOMIC DNA]</scope>
    <source>
        <strain evidence="7 8">CBA3637</strain>
    </source>
</reference>
<name>A0A6P1MAX6_9FIRM</name>
<feature type="transmembrane region" description="Helical" evidence="5">
    <location>
        <begin position="26"/>
        <end position="47"/>
    </location>
</feature>
<evidence type="ECO:0000256" key="1">
    <source>
        <dbReference type="ARBA" id="ARBA00004141"/>
    </source>
</evidence>
<keyword evidence="3 5" id="KW-1133">Transmembrane helix</keyword>
<dbReference type="GO" id="GO:0055085">
    <property type="term" value="P:transmembrane transport"/>
    <property type="evidence" value="ECO:0007669"/>
    <property type="project" value="InterPro"/>
</dbReference>
<evidence type="ECO:0000313" key="8">
    <source>
        <dbReference type="Proteomes" id="UP000463883"/>
    </source>
</evidence>
<feature type="transmembrane region" description="Helical" evidence="5">
    <location>
        <begin position="133"/>
        <end position="152"/>
    </location>
</feature>
<accession>A0A6P1MAX6</accession>
<dbReference type="PIRSF" id="PIRSF006060">
    <property type="entry name" value="AA_transporter"/>
    <property type="match status" value="1"/>
</dbReference>
<dbReference type="GO" id="GO:0016020">
    <property type="term" value="C:membrane"/>
    <property type="evidence" value="ECO:0007669"/>
    <property type="project" value="UniProtKB-SubCell"/>
</dbReference>
<feature type="domain" description="Amino acid permease/ SLC12A" evidence="6">
    <location>
        <begin position="29"/>
        <end position="425"/>
    </location>
</feature>
<evidence type="ECO:0000256" key="2">
    <source>
        <dbReference type="ARBA" id="ARBA00022692"/>
    </source>
</evidence>
<protein>
    <submittedName>
        <fullName evidence="7">Amino acid permease</fullName>
    </submittedName>
</protein>
<feature type="transmembrane region" description="Helical" evidence="5">
    <location>
        <begin position="401"/>
        <end position="422"/>
    </location>
</feature>
<feature type="transmembrane region" description="Helical" evidence="5">
    <location>
        <begin position="366"/>
        <end position="389"/>
    </location>
</feature>
<evidence type="ECO:0000256" key="5">
    <source>
        <dbReference type="SAM" id="Phobius"/>
    </source>
</evidence>
<dbReference type="PANTHER" id="PTHR42770">
    <property type="entry name" value="AMINO ACID TRANSPORTER-RELATED"/>
    <property type="match status" value="1"/>
</dbReference>
<keyword evidence="2 5" id="KW-0812">Transmembrane</keyword>
<feature type="transmembrane region" description="Helical" evidence="5">
    <location>
        <begin position="202"/>
        <end position="222"/>
    </location>
</feature>
<evidence type="ECO:0000256" key="4">
    <source>
        <dbReference type="ARBA" id="ARBA00023136"/>
    </source>
</evidence>
<gene>
    <name evidence="7" type="ORF">Ami3637_00200</name>
</gene>
<keyword evidence="8" id="KW-1185">Reference proteome</keyword>
<evidence type="ECO:0000313" key="7">
    <source>
        <dbReference type="EMBL" id="QHI71011.1"/>
    </source>
</evidence>
<feature type="transmembrane region" description="Helical" evidence="5">
    <location>
        <begin position="159"/>
        <end position="182"/>
    </location>
</feature>
<dbReference type="EMBL" id="CP047591">
    <property type="protein sequence ID" value="QHI71011.1"/>
    <property type="molecule type" value="Genomic_DNA"/>
</dbReference>
<dbReference type="PANTHER" id="PTHR42770:SF8">
    <property type="entry name" value="PUTRESCINE IMPORTER PUUP"/>
    <property type="match status" value="1"/>
</dbReference>
<dbReference type="RefSeq" id="WP_162360789.1">
    <property type="nucleotide sequence ID" value="NZ_CP047591.1"/>
</dbReference>
<evidence type="ECO:0000256" key="3">
    <source>
        <dbReference type="ARBA" id="ARBA00022989"/>
    </source>
</evidence>
<feature type="transmembrane region" description="Helical" evidence="5">
    <location>
        <begin position="301"/>
        <end position="321"/>
    </location>
</feature>